<evidence type="ECO:0000313" key="1">
    <source>
        <dbReference type="EMBL" id="TGX99517.1"/>
    </source>
</evidence>
<keyword evidence="2" id="KW-1185">Reference proteome</keyword>
<gene>
    <name evidence="1" type="ORF">E5357_05485</name>
</gene>
<evidence type="ECO:0000313" key="2">
    <source>
        <dbReference type="Proteomes" id="UP000307720"/>
    </source>
</evidence>
<name>A0AC61R1E8_9FIRM</name>
<comment type="caution">
    <text evidence="1">The sequence shown here is derived from an EMBL/GenBank/DDBJ whole genome shotgun (WGS) entry which is preliminary data.</text>
</comment>
<reference evidence="1" key="1">
    <citation type="submission" date="2019-04" db="EMBL/GenBank/DDBJ databases">
        <title>Microbes associate with the intestines of laboratory mice.</title>
        <authorList>
            <person name="Navarre W."/>
            <person name="Wong E."/>
            <person name="Huang K."/>
            <person name="Tropini C."/>
            <person name="Ng K."/>
            <person name="Yu B."/>
        </authorList>
    </citation>
    <scope>NUCLEOTIDE SEQUENCE</scope>
    <source>
        <strain evidence="1">NM72_1-8</strain>
    </source>
</reference>
<protein>
    <submittedName>
        <fullName evidence="1">FHA domain-containing protein</fullName>
    </submittedName>
</protein>
<sequence length="449" mass="50977">MEATYRRDSEHNYMILKSDEKLHGNEYQVRMLLGNEIPGLLRCKLRMIDGEAYFYYDITSRQPLSRILGQHPASSEDIRAIASGLVKALDGIERYLLAEEGLLLEPDFLYMDVETKEISFCYLPFFQKNFSEAFRELAEYLLKSLNHEDDQAVLWGYQLYSGTVEENYHVSAVVRKLYRTDGSGKDKTVKREIEVLEREEAESSKEAEVPRQSLPNPESLKSPVCQSLTGQEHLKKHRQYRYILEMISGGVLLAASMAGLVFCGMLTLTQAGGAVFLLAAAVFYAAGGKGKKRQRPPKQGQKRQEERPAEQEAQGGVQQWKEQKEKICDFYEEAGEEIYGQTTLFREGMPGDAPVLLSIHAEQRGNAVVDEEKFIIGKLKGKVNLVLDLPPVSRIHAGIERRDGKYFLTDLNSTNGTFLNGERLEANEYRQLRSGDEIYFAGAGYYFKE</sequence>
<dbReference type="EMBL" id="SRZB01000007">
    <property type="protein sequence ID" value="TGX99517.1"/>
    <property type="molecule type" value="Genomic_DNA"/>
</dbReference>
<proteinExistence type="predicted"/>
<organism evidence="1 2">
    <name type="scientific">Hominisplanchenecus murintestinalis</name>
    <dbReference type="NCBI Taxonomy" id="2941517"/>
    <lineage>
        <taxon>Bacteria</taxon>
        <taxon>Bacillati</taxon>
        <taxon>Bacillota</taxon>
        <taxon>Clostridia</taxon>
        <taxon>Lachnospirales</taxon>
        <taxon>Lachnospiraceae</taxon>
        <taxon>Hominisplanchenecus</taxon>
    </lineage>
</organism>
<accession>A0AC61R1E8</accession>
<dbReference type="Proteomes" id="UP000307720">
    <property type="component" value="Unassembled WGS sequence"/>
</dbReference>